<protein>
    <submittedName>
        <fullName evidence="2">Uncharacterized protein</fullName>
    </submittedName>
</protein>
<keyword evidence="3" id="KW-1185">Reference proteome</keyword>
<feature type="compositionally biased region" description="Polar residues" evidence="1">
    <location>
        <begin position="102"/>
        <end position="117"/>
    </location>
</feature>
<dbReference type="EMBL" id="CDMC01000001">
    <property type="protein sequence ID" value="CEL01868.1"/>
    <property type="molecule type" value="Genomic_DNA"/>
</dbReference>
<accession>A0A0U5C2X7</accession>
<organism evidence="2 3">
    <name type="scientific">Aspergillus calidoustus</name>
    <dbReference type="NCBI Taxonomy" id="454130"/>
    <lineage>
        <taxon>Eukaryota</taxon>
        <taxon>Fungi</taxon>
        <taxon>Dikarya</taxon>
        <taxon>Ascomycota</taxon>
        <taxon>Pezizomycotina</taxon>
        <taxon>Eurotiomycetes</taxon>
        <taxon>Eurotiomycetidae</taxon>
        <taxon>Eurotiales</taxon>
        <taxon>Aspergillaceae</taxon>
        <taxon>Aspergillus</taxon>
        <taxon>Aspergillus subgen. Nidulantes</taxon>
    </lineage>
</organism>
<gene>
    <name evidence="2" type="ORF">ASPCAL01444</name>
</gene>
<evidence type="ECO:0000313" key="2">
    <source>
        <dbReference type="EMBL" id="CEL01868.1"/>
    </source>
</evidence>
<evidence type="ECO:0000256" key="1">
    <source>
        <dbReference type="SAM" id="MobiDB-lite"/>
    </source>
</evidence>
<dbReference type="Proteomes" id="UP000054771">
    <property type="component" value="Unassembled WGS sequence"/>
</dbReference>
<feature type="region of interest" description="Disordered" evidence="1">
    <location>
        <begin position="102"/>
        <end position="127"/>
    </location>
</feature>
<dbReference type="AlphaFoldDB" id="A0A0U5C2X7"/>
<reference evidence="3" key="1">
    <citation type="journal article" date="2016" name="Genome Announc.">
        <title>Draft genome sequences of fungus Aspergillus calidoustus.</title>
        <authorList>
            <person name="Horn F."/>
            <person name="Linde J."/>
            <person name="Mattern D.J."/>
            <person name="Walther G."/>
            <person name="Guthke R."/>
            <person name="Scherlach K."/>
            <person name="Martin K."/>
            <person name="Brakhage A.A."/>
            <person name="Petzke L."/>
            <person name="Valiante V."/>
        </authorList>
    </citation>
    <scope>NUCLEOTIDE SEQUENCE [LARGE SCALE GENOMIC DNA]</scope>
    <source>
        <strain evidence="3">SF006504</strain>
    </source>
</reference>
<evidence type="ECO:0000313" key="3">
    <source>
        <dbReference type="Proteomes" id="UP000054771"/>
    </source>
</evidence>
<sequence>MIMARQRTLRLRENGSVSVRGLTKLVLAVLLLSDRWLENTKIELLDNFRIESDVAETMKAQISQYEREDAEELMRQRTRAAEGGRIRVARTLYSQANRIVSPTTNLSGRGRNPSSGVATVPSKKGFF</sequence>
<name>A0A0U5C2X7_ASPCI</name>
<proteinExistence type="predicted"/>